<dbReference type="CDD" id="cd01647">
    <property type="entry name" value="RT_LTR"/>
    <property type="match status" value="1"/>
</dbReference>
<dbReference type="InterPro" id="IPR036875">
    <property type="entry name" value="Znf_CCHC_sf"/>
</dbReference>
<dbReference type="GO" id="GO:0003964">
    <property type="term" value="F:RNA-directed DNA polymerase activity"/>
    <property type="evidence" value="ECO:0007669"/>
    <property type="project" value="UniProtKB-KW"/>
</dbReference>
<evidence type="ECO:0000256" key="4">
    <source>
        <dbReference type="ARBA" id="ARBA00022722"/>
    </source>
</evidence>
<dbReference type="GO" id="GO:0003676">
    <property type="term" value="F:nucleic acid binding"/>
    <property type="evidence" value="ECO:0007669"/>
    <property type="project" value="InterPro"/>
</dbReference>
<keyword evidence="6" id="KW-0378">Hydrolase</keyword>
<dbReference type="SUPFAM" id="SSF50630">
    <property type="entry name" value="Acid proteases"/>
    <property type="match status" value="1"/>
</dbReference>
<evidence type="ECO:0000256" key="2">
    <source>
        <dbReference type="ARBA" id="ARBA00022679"/>
    </source>
</evidence>
<dbReference type="RefSeq" id="XP_038982214.1">
    <property type="nucleotide sequence ID" value="XM_039126286.1"/>
</dbReference>
<dbReference type="GO" id="GO:0006508">
    <property type="term" value="P:proteolysis"/>
    <property type="evidence" value="ECO:0007669"/>
    <property type="project" value="UniProtKB-KW"/>
</dbReference>
<evidence type="ECO:0000256" key="7">
    <source>
        <dbReference type="ARBA" id="ARBA00022918"/>
    </source>
</evidence>
<evidence type="ECO:0000259" key="10">
    <source>
        <dbReference type="PROSITE" id="PS50158"/>
    </source>
</evidence>
<evidence type="ECO:0000256" key="6">
    <source>
        <dbReference type="ARBA" id="ARBA00022801"/>
    </source>
</evidence>
<evidence type="ECO:0000256" key="3">
    <source>
        <dbReference type="ARBA" id="ARBA00022695"/>
    </source>
</evidence>
<feature type="compositionally biased region" description="Polar residues" evidence="9">
    <location>
        <begin position="400"/>
        <end position="411"/>
    </location>
</feature>
<dbReference type="PROSITE" id="PS50158">
    <property type="entry name" value="ZF_CCHC"/>
    <property type="match status" value="1"/>
</dbReference>
<keyword evidence="12" id="KW-1185">Reference proteome</keyword>
<dbReference type="PANTHER" id="PTHR15503">
    <property type="entry name" value="LDOC1 RELATED"/>
    <property type="match status" value="1"/>
</dbReference>
<dbReference type="AlphaFoldDB" id="A0A8B9AG28"/>
<keyword evidence="8" id="KW-0862">Zinc</keyword>
<dbReference type="GO" id="GO:0008233">
    <property type="term" value="F:peptidase activity"/>
    <property type="evidence" value="ECO:0007669"/>
    <property type="project" value="UniProtKB-KW"/>
</dbReference>
<dbReference type="SMART" id="SM00343">
    <property type="entry name" value="ZnF_C2HC"/>
    <property type="match status" value="2"/>
</dbReference>
<evidence type="ECO:0000313" key="12">
    <source>
        <dbReference type="Proteomes" id="UP000228380"/>
    </source>
</evidence>
<dbReference type="CDD" id="cd00303">
    <property type="entry name" value="retropepsin_like"/>
    <property type="match status" value="1"/>
</dbReference>
<dbReference type="Gene3D" id="2.40.70.10">
    <property type="entry name" value="Acid Proteases"/>
    <property type="match status" value="1"/>
</dbReference>
<feature type="compositionally biased region" description="Low complexity" evidence="9">
    <location>
        <begin position="55"/>
        <end position="70"/>
    </location>
</feature>
<accession>A0A8B9AG28</accession>
<dbReference type="InterPro" id="IPR001878">
    <property type="entry name" value="Znf_CCHC"/>
</dbReference>
<keyword evidence="8" id="KW-0479">Metal-binding</keyword>
<dbReference type="Gene3D" id="3.30.70.270">
    <property type="match status" value="2"/>
</dbReference>
<dbReference type="GO" id="GO:0008270">
    <property type="term" value="F:zinc ion binding"/>
    <property type="evidence" value="ECO:0007669"/>
    <property type="project" value="UniProtKB-KW"/>
</dbReference>
<feature type="region of interest" description="Disordered" evidence="9">
    <location>
        <begin position="390"/>
        <end position="437"/>
    </location>
</feature>
<dbReference type="FunFam" id="3.10.10.10:FF:000007">
    <property type="entry name" value="Retrovirus-related Pol polyprotein from transposon 17.6-like Protein"/>
    <property type="match status" value="1"/>
</dbReference>
<dbReference type="OrthoDB" id="782414at2759"/>
<dbReference type="InterPro" id="IPR032567">
    <property type="entry name" value="RTL1-rel"/>
</dbReference>
<evidence type="ECO:0000313" key="13">
    <source>
        <dbReference type="RefSeq" id="XP_038982214.1"/>
    </source>
</evidence>
<dbReference type="SUPFAM" id="SSF56672">
    <property type="entry name" value="DNA/RNA polymerases"/>
    <property type="match status" value="1"/>
</dbReference>
<dbReference type="Pfam" id="PF08284">
    <property type="entry name" value="RVP_2"/>
    <property type="match status" value="1"/>
</dbReference>
<dbReference type="InterPro" id="IPR043502">
    <property type="entry name" value="DNA/RNA_pol_sf"/>
</dbReference>
<evidence type="ECO:0000259" key="11">
    <source>
        <dbReference type="PROSITE" id="PS50878"/>
    </source>
</evidence>
<dbReference type="InterPro" id="IPR005162">
    <property type="entry name" value="Retrotrans_gag_dom"/>
</dbReference>
<dbReference type="GeneID" id="120110694"/>
<evidence type="ECO:0000256" key="5">
    <source>
        <dbReference type="ARBA" id="ARBA00022759"/>
    </source>
</evidence>
<name>A0A8B9AG28_PHODC</name>
<keyword evidence="5" id="KW-0255">Endonuclease</keyword>
<dbReference type="Proteomes" id="UP000228380">
    <property type="component" value="Chromosome 4"/>
</dbReference>
<keyword evidence="1" id="KW-0645">Protease</keyword>
<dbReference type="Pfam" id="PF00078">
    <property type="entry name" value="RVT_1"/>
    <property type="match status" value="1"/>
</dbReference>
<protein>
    <submittedName>
        <fullName evidence="13">Uncharacterized protein LOC120110694</fullName>
    </submittedName>
</protein>
<keyword evidence="7" id="KW-0695">RNA-directed DNA polymerase</keyword>
<evidence type="ECO:0000256" key="9">
    <source>
        <dbReference type="SAM" id="MobiDB-lite"/>
    </source>
</evidence>
<dbReference type="GO" id="GO:0004519">
    <property type="term" value="F:endonuclease activity"/>
    <property type="evidence" value="ECO:0007669"/>
    <property type="project" value="UniProtKB-KW"/>
</dbReference>
<feature type="domain" description="Reverse transcriptase" evidence="11">
    <location>
        <begin position="676"/>
        <end position="855"/>
    </location>
</feature>
<dbReference type="Gene3D" id="4.10.60.10">
    <property type="entry name" value="Zinc finger, CCHC-type"/>
    <property type="match status" value="1"/>
</dbReference>
<dbReference type="InterPro" id="IPR000477">
    <property type="entry name" value="RT_dom"/>
</dbReference>
<evidence type="ECO:0000256" key="1">
    <source>
        <dbReference type="ARBA" id="ARBA00022670"/>
    </source>
</evidence>
<dbReference type="InterPro" id="IPR043128">
    <property type="entry name" value="Rev_trsase/Diguanyl_cyclase"/>
</dbReference>
<keyword evidence="4" id="KW-0540">Nuclease</keyword>
<evidence type="ECO:0000256" key="8">
    <source>
        <dbReference type="PROSITE-ProRule" id="PRU00047"/>
    </source>
</evidence>
<reference evidence="13" key="2">
    <citation type="submission" date="2025-08" db="UniProtKB">
        <authorList>
            <consortium name="RefSeq"/>
        </authorList>
    </citation>
    <scope>IDENTIFICATION</scope>
    <source>
        <tissue evidence="13">Young leaves</tissue>
    </source>
</reference>
<dbReference type="PANTHER" id="PTHR15503:SF45">
    <property type="entry name" value="RNA-DIRECTED DNA POLYMERASE HOMOLOG"/>
    <property type="match status" value="1"/>
</dbReference>
<dbReference type="Gene3D" id="3.10.10.10">
    <property type="entry name" value="HIV Type 1 Reverse Transcriptase, subunit A, domain 1"/>
    <property type="match status" value="1"/>
</dbReference>
<dbReference type="SUPFAM" id="SSF57756">
    <property type="entry name" value="Retrovirus zinc finger-like domains"/>
    <property type="match status" value="1"/>
</dbReference>
<keyword evidence="3" id="KW-0548">Nucleotidyltransferase</keyword>
<proteinExistence type="predicted"/>
<sequence length="928" mass="105903">MARGSRRGRNRRPTRFADGSAAWTPSKQQEDVPPSPARSVHPQEHPVNPVGSALETGTPETPRTGTSGEPRIQPNEPLSASQMMEAMMQQQATSRSDMMRMMEMQQRFMEQQQQFMQQQLQHQRQQMTPQYLQGATSRQEHHVSLAEFKKFAPSAFKGTSDPLESETWLNEMEKIFNALRCPDEDRVTFATFMLLGEADIWWNVERGKMGQNTTSLTWEGFKELFRDKYIPQSVRRQKFREFTRLEQGNMTVAEYAAKFEELARYAPGQVENERERAEKFESGLRARIRQQVSTFELSSYKDVVNKALVVERGLNDTQEERERILKKRNRQAELQNKHGKNTEFRPKKQTTGNDKTQRKDTVKCYRCGGPHYQSECNWFNGNCFSCGQQGHRADTCPNRGEQQTRQASQPIQGAPTNQATQNEQQQGGQQSPRTQGRVYALTQHDADASNTVVTGTIEISSTNAYILIDPGATHSFVSADFVGRNSTLISLPLETELCVSIPNGDVILVNSVCKDCILNIEGRKMKVDLLVLVMKNFDMILGMDWLAAYHATVDCFKKTVKFQISGQPEFTFSGNRVLPPPKVISAIQAKRLLRKGDEGFLAMVVGTQLEELKLEDIPIVREFPDAFPEDLPGLPPDREVEFSIDLIPGTGPISKAPYRMAPAELKVLKEQLQELLDKGFVRPSVSPWGAPVLFVKKKDGSFRLCIDYREINGVTVRNKYPLPRIDDLFDQLQGAQIFSKLDLRSGYHQLRIKAEDIPKTAFRTRYGHYEFLVMPFGLTNAPAVFMDLMNRVFKSYLDQFVVVFIDDILVYSKSPQEHEEHLRIVLQTLRENKLYGKLQKCEFWLNSITFLGHVISKDGISVDPKKVEAVVDWSKPTNVSEVRSFLGMAGYYRRFVEGFSRIAMPLSRLTQKQVKLNGRRIVSRVFRS</sequence>
<dbReference type="KEGG" id="pda:120110694"/>
<reference evidence="12" key="1">
    <citation type="journal article" date="2019" name="Nat. Commun.">
        <title>Genome-wide association mapping of date palm fruit traits.</title>
        <authorList>
            <person name="Hazzouri K.M."/>
            <person name="Gros-Balthazard M."/>
            <person name="Flowers J.M."/>
            <person name="Copetti D."/>
            <person name="Lemansour A."/>
            <person name="Lebrun M."/>
            <person name="Masmoudi K."/>
            <person name="Ferrand S."/>
            <person name="Dhar M.I."/>
            <person name="Fresquez Z.A."/>
            <person name="Rosas U."/>
            <person name="Zhang J."/>
            <person name="Talag J."/>
            <person name="Lee S."/>
            <person name="Kudrna D."/>
            <person name="Powell R.F."/>
            <person name="Leitch I.J."/>
            <person name="Krueger R.R."/>
            <person name="Wing R.A."/>
            <person name="Amiri K.M.A."/>
            <person name="Purugganan M.D."/>
        </authorList>
    </citation>
    <scope>NUCLEOTIDE SEQUENCE [LARGE SCALE GENOMIC DNA]</scope>
    <source>
        <strain evidence="12">cv. Khalas</strain>
    </source>
</reference>
<dbReference type="Pfam" id="PF03732">
    <property type="entry name" value="Retrotrans_gag"/>
    <property type="match status" value="1"/>
</dbReference>
<keyword evidence="8" id="KW-0863">Zinc-finger</keyword>
<feature type="domain" description="CCHC-type" evidence="10">
    <location>
        <begin position="383"/>
        <end position="398"/>
    </location>
</feature>
<gene>
    <name evidence="13" type="primary">LOC120110694</name>
</gene>
<organism evidence="12 13">
    <name type="scientific">Phoenix dactylifera</name>
    <name type="common">Date palm</name>
    <dbReference type="NCBI Taxonomy" id="42345"/>
    <lineage>
        <taxon>Eukaryota</taxon>
        <taxon>Viridiplantae</taxon>
        <taxon>Streptophyta</taxon>
        <taxon>Embryophyta</taxon>
        <taxon>Tracheophyta</taxon>
        <taxon>Spermatophyta</taxon>
        <taxon>Magnoliopsida</taxon>
        <taxon>Liliopsida</taxon>
        <taxon>Arecaceae</taxon>
        <taxon>Coryphoideae</taxon>
        <taxon>Phoeniceae</taxon>
        <taxon>Phoenix</taxon>
    </lineage>
</organism>
<feature type="compositionally biased region" description="Basic residues" evidence="9">
    <location>
        <begin position="1"/>
        <end position="14"/>
    </location>
</feature>
<keyword evidence="2" id="KW-0808">Transferase</keyword>
<feature type="region of interest" description="Disordered" evidence="9">
    <location>
        <begin position="327"/>
        <end position="359"/>
    </location>
</feature>
<dbReference type="InterPro" id="IPR021109">
    <property type="entry name" value="Peptidase_aspartic_dom_sf"/>
</dbReference>
<dbReference type="PROSITE" id="PS50878">
    <property type="entry name" value="RT_POL"/>
    <property type="match status" value="1"/>
</dbReference>
<feature type="region of interest" description="Disordered" evidence="9">
    <location>
        <begin position="1"/>
        <end position="76"/>
    </location>
</feature>
<feature type="compositionally biased region" description="Low complexity" evidence="9">
    <location>
        <begin position="414"/>
        <end position="437"/>
    </location>
</feature>